<dbReference type="SFLD" id="SFLDS00003">
    <property type="entry name" value="Haloacid_Dehalogenase"/>
    <property type="match status" value="1"/>
</dbReference>
<dbReference type="Pfam" id="PF13419">
    <property type="entry name" value="HAD_2"/>
    <property type="match status" value="1"/>
</dbReference>
<dbReference type="GO" id="GO:0046872">
    <property type="term" value="F:metal ion binding"/>
    <property type="evidence" value="ECO:0007669"/>
    <property type="project" value="UniProtKB-KW"/>
</dbReference>
<dbReference type="SUPFAM" id="SSF56784">
    <property type="entry name" value="HAD-like"/>
    <property type="match status" value="1"/>
</dbReference>
<evidence type="ECO:0000256" key="4">
    <source>
        <dbReference type="ARBA" id="ARBA00022842"/>
    </source>
</evidence>
<evidence type="ECO:0000256" key="3">
    <source>
        <dbReference type="ARBA" id="ARBA00022723"/>
    </source>
</evidence>
<dbReference type="InterPro" id="IPR041492">
    <property type="entry name" value="HAD_2"/>
</dbReference>
<organism evidence="6 7">
    <name type="scientific">Volucribacter amazonae</name>
    <dbReference type="NCBI Taxonomy" id="256731"/>
    <lineage>
        <taxon>Bacteria</taxon>
        <taxon>Pseudomonadati</taxon>
        <taxon>Pseudomonadota</taxon>
        <taxon>Gammaproteobacteria</taxon>
        <taxon>Pasteurellales</taxon>
        <taxon>Pasteurellaceae</taxon>
        <taxon>Volucribacter</taxon>
    </lineage>
</organism>
<dbReference type="InterPro" id="IPR006439">
    <property type="entry name" value="HAD-SF_hydro_IA"/>
</dbReference>
<sequence>MKSAVIFDMDGVLIDSEPLWQQSGVAVLNQYQVPVTLADMQTWTGMPANVIVQTACHKYAISLDQKAVTQAMLDYAIQLIITQKPLMPAVKSTLAFLAEQGLRMAIASASPRYMLEGIVQSCGIADYFDYISSADELPFNKPHPMVYLQACEKLGVMPQQAIGIEDSKVGMIAVKAASMSCIVIPAQNAFEQPYWALADKKLHSLSEINQSLLQQLDV</sequence>
<dbReference type="SFLD" id="SFLDG01135">
    <property type="entry name" value="C1.5.6:_HAD__Beta-PGM__Phospha"/>
    <property type="match status" value="1"/>
</dbReference>
<dbReference type="PRINTS" id="PR00413">
    <property type="entry name" value="HADHALOGNASE"/>
</dbReference>
<dbReference type="AlphaFoldDB" id="A0A9X4PBJ4"/>
<dbReference type="Gene3D" id="3.40.50.1000">
    <property type="entry name" value="HAD superfamily/HAD-like"/>
    <property type="match status" value="1"/>
</dbReference>
<evidence type="ECO:0000313" key="6">
    <source>
        <dbReference type="EMBL" id="MDG6896120.1"/>
    </source>
</evidence>
<dbReference type="PANTHER" id="PTHR46193">
    <property type="entry name" value="6-PHOSPHOGLUCONATE PHOSPHATASE"/>
    <property type="match status" value="1"/>
</dbReference>
<dbReference type="RefSeq" id="WP_279573479.1">
    <property type="nucleotide sequence ID" value="NZ_LWID01000001.1"/>
</dbReference>
<dbReference type="GO" id="GO:0003824">
    <property type="term" value="F:catalytic activity"/>
    <property type="evidence" value="ECO:0007669"/>
    <property type="project" value="UniProtKB-ARBA"/>
</dbReference>
<protein>
    <submittedName>
        <fullName evidence="6">Phosphatase</fullName>
    </submittedName>
</protein>
<dbReference type="InterPro" id="IPR023214">
    <property type="entry name" value="HAD_sf"/>
</dbReference>
<dbReference type="EMBL" id="LWID01000001">
    <property type="protein sequence ID" value="MDG6896120.1"/>
    <property type="molecule type" value="Genomic_DNA"/>
</dbReference>
<dbReference type="PANTHER" id="PTHR46193:SF18">
    <property type="entry name" value="HEXITOL PHOSPHATASE B"/>
    <property type="match status" value="1"/>
</dbReference>
<keyword evidence="3" id="KW-0479">Metal-binding</keyword>
<evidence type="ECO:0000256" key="5">
    <source>
        <dbReference type="ARBA" id="ARBA00023277"/>
    </source>
</evidence>
<dbReference type="NCBIfam" id="TIGR01509">
    <property type="entry name" value="HAD-SF-IA-v3"/>
    <property type="match status" value="1"/>
</dbReference>
<evidence type="ECO:0000256" key="1">
    <source>
        <dbReference type="ARBA" id="ARBA00001946"/>
    </source>
</evidence>
<proteinExistence type="inferred from homology"/>
<comment type="similarity">
    <text evidence="2">Belongs to the HAD-like hydrolase superfamily. CbbY/CbbZ/Gph/YieH family.</text>
</comment>
<dbReference type="SFLD" id="SFLDG01129">
    <property type="entry name" value="C1.5:_HAD__Beta-PGM__Phosphata"/>
    <property type="match status" value="1"/>
</dbReference>
<dbReference type="InterPro" id="IPR051600">
    <property type="entry name" value="Beta-PGM-like"/>
</dbReference>
<evidence type="ECO:0000256" key="2">
    <source>
        <dbReference type="ARBA" id="ARBA00006171"/>
    </source>
</evidence>
<keyword evidence="7" id="KW-1185">Reference proteome</keyword>
<dbReference type="Gene3D" id="1.10.150.240">
    <property type="entry name" value="Putative phosphatase, domain 2"/>
    <property type="match status" value="1"/>
</dbReference>
<dbReference type="InterPro" id="IPR023198">
    <property type="entry name" value="PGP-like_dom2"/>
</dbReference>
<dbReference type="InterPro" id="IPR036412">
    <property type="entry name" value="HAD-like_sf"/>
</dbReference>
<name>A0A9X4PBJ4_9PAST</name>
<reference evidence="6" key="1">
    <citation type="submission" date="2016-03" db="EMBL/GenBank/DDBJ databases">
        <title>Co-evolution between Pasteurellaceae and their hosts.</title>
        <authorList>
            <person name="Hansen M.J."/>
            <person name="Bojesen A.M."/>
            <person name="Planet P."/>
        </authorList>
    </citation>
    <scope>NUCLEOTIDE SEQUENCE</scope>
    <source>
        <strain evidence="6">146/S8/89</strain>
    </source>
</reference>
<keyword evidence="4" id="KW-0460">Magnesium</keyword>
<evidence type="ECO:0000313" key="7">
    <source>
        <dbReference type="Proteomes" id="UP001155500"/>
    </source>
</evidence>
<comment type="caution">
    <text evidence="6">The sequence shown here is derived from an EMBL/GenBank/DDBJ whole genome shotgun (WGS) entry which is preliminary data.</text>
</comment>
<dbReference type="NCBIfam" id="NF008087">
    <property type="entry name" value="PRK10826.1"/>
    <property type="match status" value="1"/>
</dbReference>
<keyword evidence="5" id="KW-0119">Carbohydrate metabolism</keyword>
<gene>
    <name evidence="6" type="ORF">A6A20_10920</name>
</gene>
<comment type="cofactor">
    <cofactor evidence="1">
        <name>Mg(2+)</name>
        <dbReference type="ChEBI" id="CHEBI:18420"/>
    </cofactor>
</comment>
<dbReference type="Proteomes" id="UP001155500">
    <property type="component" value="Unassembled WGS sequence"/>
</dbReference>
<accession>A0A9X4PBJ4</accession>